<comment type="caution">
    <text evidence="1">The sequence shown here is derived from an EMBL/GenBank/DDBJ whole genome shotgun (WGS) entry which is preliminary data.</text>
</comment>
<evidence type="ECO:0000313" key="2">
    <source>
        <dbReference type="Proteomes" id="UP001172102"/>
    </source>
</evidence>
<accession>A0AA40BCK6</accession>
<keyword evidence="2" id="KW-1185">Reference proteome</keyword>
<organism evidence="1 2">
    <name type="scientific">Lasiosphaeris hirsuta</name>
    <dbReference type="NCBI Taxonomy" id="260670"/>
    <lineage>
        <taxon>Eukaryota</taxon>
        <taxon>Fungi</taxon>
        <taxon>Dikarya</taxon>
        <taxon>Ascomycota</taxon>
        <taxon>Pezizomycotina</taxon>
        <taxon>Sordariomycetes</taxon>
        <taxon>Sordariomycetidae</taxon>
        <taxon>Sordariales</taxon>
        <taxon>Lasiosphaeriaceae</taxon>
        <taxon>Lasiosphaeris</taxon>
    </lineage>
</organism>
<protein>
    <submittedName>
        <fullName evidence="1">Uncharacterized protein</fullName>
    </submittedName>
</protein>
<evidence type="ECO:0000313" key="1">
    <source>
        <dbReference type="EMBL" id="KAK0731792.1"/>
    </source>
</evidence>
<dbReference type="EMBL" id="JAUKUA010000001">
    <property type="protein sequence ID" value="KAK0731792.1"/>
    <property type="molecule type" value="Genomic_DNA"/>
</dbReference>
<reference evidence="1" key="1">
    <citation type="submission" date="2023-06" db="EMBL/GenBank/DDBJ databases">
        <title>Genome-scale phylogeny and comparative genomics of the fungal order Sordariales.</title>
        <authorList>
            <consortium name="Lawrence Berkeley National Laboratory"/>
            <person name="Hensen N."/>
            <person name="Bonometti L."/>
            <person name="Westerberg I."/>
            <person name="Brannstrom I.O."/>
            <person name="Guillou S."/>
            <person name="Cros-Aarteil S."/>
            <person name="Calhoun S."/>
            <person name="Haridas S."/>
            <person name="Kuo A."/>
            <person name="Mondo S."/>
            <person name="Pangilinan J."/>
            <person name="Riley R."/>
            <person name="Labutti K."/>
            <person name="Andreopoulos B."/>
            <person name="Lipzen A."/>
            <person name="Chen C."/>
            <person name="Yanf M."/>
            <person name="Daum C."/>
            <person name="Ng V."/>
            <person name="Clum A."/>
            <person name="Steindorff A."/>
            <person name="Ohm R."/>
            <person name="Martin F."/>
            <person name="Silar P."/>
            <person name="Natvig D."/>
            <person name="Lalanne C."/>
            <person name="Gautier V."/>
            <person name="Ament-Velasquez S.L."/>
            <person name="Kruys A."/>
            <person name="Hutchinson M.I."/>
            <person name="Powell A.J."/>
            <person name="Barry K."/>
            <person name="Miller A.N."/>
            <person name="Grigoriev I.V."/>
            <person name="Debuchy R."/>
            <person name="Gladieux P."/>
            <person name="Thoren M.H."/>
            <person name="Johannesson H."/>
        </authorList>
    </citation>
    <scope>NUCLEOTIDE SEQUENCE</scope>
    <source>
        <strain evidence="1">SMH4607-1</strain>
    </source>
</reference>
<dbReference type="AlphaFoldDB" id="A0AA40BCK6"/>
<name>A0AA40BCK6_9PEZI</name>
<proteinExistence type="predicted"/>
<sequence length="106" mass="11713">MQHCARGWSDSIFVFAASHDDGLGKPALRSGHALTFCLGPKSLAQTLHPCTACRAQGSIPAQGVSGRWMPHECPRRRPAAQQALQRRHRRLRPELVNKTGVFHQVP</sequence>
<gene>
    <name evidence="1" type="ORF">B0H67DRAFT_87481</name>
</gene>
<dbReference type="Proteomes" id="UP001172102">
    <property type="component" value="Unassembled WGS sequence"/>
</dbReference>